<evidence type="ECO:0008006" key="2">
    <source>
        <dbReference type="Google" id="ProtNLM"/>
    </source>
</evidence>
<dbReference type="AlphaFoldDB" id="A0A0F9L197"/>
<protein>
    <recommendedName>
        <fullName evidence="2">Zinc finger/thioredoxin putative domain-containing protein</fullName>
    </recommendedName>
</protein>
<gene>
    <name evidence="1" type="ORF">LCGC14_1335820</name>
</gene>
<sequence length="48" mass="5486">MPTIICTICGYTFTTPLRQFELFTCGKIVRKCPKCDNKMEVNKNGKNV</sequence>
<organism evidence="1">
    <name type="scientific">marine sediment metagenome</name>
    <dbReference type="NCBI Taxonomy" id="412755"/>
    <lineage>
        <taxon>unclassified sequences</taxon>
        <taxon>metagenomes</taxon>
        <taxon>ecological metagenomes</taxon>
    </lineage>
</organism>
<reference evidence="1" key="1">
    <citation type="journal article" date="2015" name="Nature">
        <title>Complex archaea that bridge the gap between prokaryotes and eukaryotes.</title>
        <authorList>
            <person name="Spang A."/>
            <person name="Saw J.H."/>
            <person name="Jorgensen S.L."/>
            <person name="Zaremba-Niedzwiedzka K."/>
            <person name="Martijn J."/>
            <person name="Lind A.E."/>
            <person name="van Eijk R."/>
            <person name="Schleper C."/>
            <person name="Guy L."/>
            <person name="Ettema T.J."/>
        </authorList>
    </citation>
    <scope>NUCLEOTIDE SEQUENCE</scope>
</reference>
<evidence type="ECO:0000313" key="1">
    <source>
        <dbReference type="EMBL" id="KKM80836.1"/>
    </source>
</evidence>
<comment type="caution">
    <text evidence="1">The sequence shown here is derived from an EMBL/GenBank/DDBJ whole genome shotgun (WGS) entry which is preliminary data.</text>
</comment>
<dbReference type="EMBL" id="LAZR01008120">
    <property type="protein sequence ID" value="KKM80836.1"/>
    <property type="molecule type" value="Genomic_DNA"/>
</dbReference>
<accession>A0A0F9L197</accession>
<name>A0A0F9L197_9ZZZZ</name>
<proteinExistence type="predicted"/>